<dbReference type="PRINTS" id="PR00038">
    <property type="entry name" value="HTHLUXR"/>
</dbReference>
<evidence type="ECO:0000256" key="2">
    <source>
        <dbReference type="ARBA" id="ARBA00022840"/>
    </source>
</evidence>
<dbReference type="RefSeq" id="WP_346230120.1">
    <property type="nucleotide sequence ID" value="NZ_JBDJAW010000046.1"/>
</dbReference>
<keyword evidence="2" id="KW-0067">ATP-binding</keyword>
<dbReference type="Gene3D" id="1.10.10.10">
    <property type="entry name" value="Winged helix-like DNA-binding domain superfamily/Winged helix DNA-binding domain"/>
    <property type="match status" value="1"/>
</dbReference>
<gene>
    <name evidence="4" type="ORF">AAH991_34500</name>
</gene>
<keyword evidence="1" id="KW-0547">Nucleotide-binding</keyword>
<accession>A0ABV0AYB0</accession>
<dbReference type="Proteomes" id="UP001447516">
    <property type="component" value="Unassembled WGS sequence"/>
</dbReference>
<sequence length="907" mass="96368">MLYGRADEQAAIRALVDAARTGRSGGLVLRGESGIGKSALLSWAAGYAEETGLRTLRVTGLEAEADLAFAGLVQLLWPVQDRIGVLPRPQADALRAVLAPPQDGQQGGPDRFLTGLAVLTLLAEVAVDGPLLCLVDDAHWLDQASADALRFAARRLNAEGVAILFGAREEGFAATGLPELRPSRLSPQDAALLLADRKLAPSSREQVIEESAGNPLALIEFAAARRSHHFAAGPMPVSDRVLASFRSRIALLPERTRLMMLTAAAEGRGHLPTLLGAAGALDVGLEDLAEAEQAGLVDVTANVVTFRHPLIATAAYHGAALARRIAVHEALAGAATDDDCRARHLAAATTKTDERVAEVIARAAERARARTAYAAAAGLYEQAARLTPHPRSRAGRLGEAAWLALSAGHPKQAADLVDQAERLVDDPGSLAGLAPVRAAVEFEVGERRLAARVLVERSAHADPEQAAPMLRTSAGYGWFYGDRDAILAAAERLRELGLRDPMVAGMAALVQDDYACGLPLLTEFVAGTPRPAPDFPAGTARPGAAPGSAAWAGHPAGGLTMAWGAFCAMIIGDDTASAELAEAEVGRCRRHGLVGALPQVLQDLAGVQVQAGLHRDAEMSVAEAVRLVHDIGLEQRVPRLNSVLARVAAIEGDEERCVRLASQELDTGGMAGVAALSLLDLGLGRHAAALDRLEAAVRGPLRHASGLVAAGADQVEAAVRLGEPERAAEPLRRIEAWARAGGQRWAEAVSARCRALLSDDETDYLRALTAHEGSGRPFERARTELLYGEWLRRARRRSDARVPLRSALAVFERLRAAPWVQRARAELHATGEVLLPAEPTAVDPVERLTAQELQVVRLAADGGTSREIAAQLFLSPRTVEHHLYRAFRKLGIRSRRELARLGLSSRR</sequence>
<evidence type="ECO:0000256" key="1">
    <source>
        <dbReference type="ARBA" id="ARBA00022741"/>
    </source>
</evidence>
<dbReference type="PROSITE" id="PS00622">
    <property type="entry name" value="HTH_LUXR_1"/>
    <property type="match status" value="1"/>
</dbReference>
<dbReference type="EMBL" id="JBDJAW010000046">
    <property type="protein sequence ID" value="MEN3540265.1"/>
    <property type="molecule type" value="Genomic_DNA"/>
</dbReference>
<dbReference type="SUPFAM" id="SSF46894">
    <property type="entry name" value="C-terminal effector domain of the bipartite response regulators"/>
    <property type="match status" value="1"/>
</dbReference>
<evidence type="ECO:0000313" key="5">
    <source>
        <dbReference type="Proteomes" id="UP001447516"/>
    </source>
</evidence>
<dbReference type="SUPFAM" id="SSF52540">
    <property type="entry name" value="P-loop containing nucleoside triphosphate hydrolases"/>
    <property type="match status" value="1"/>
</dbReference>
<dbReference type="CDD" id="cd06170">
    <property type="entry name" value="LuxR_C_like"/>
    <property type="match status" value="1"/>
</dbReference>
<dbReference type="InterPro" id="IPR016032">
    <property type="entry name" value="Sig_transdc_resp-reg_C-effctor"/>
</dbReference>
<comment type="caution">
    <text evidence="4">The sequence shown here is derived from an EMBL/GenBank/DDBJ whole genome shotgun (WGS) entry which is preliminary data.</text>
</comment>
<dbReference type="InterPro" id="IPR041664">
    <property type="entry name" value="AAA_16"/>
</dbReference>
<protein>
    <submittedName>
        <fullName evidence="4">AAA family ATPase</fullName>
    </submittedName>
</protein>
<evidence type="ECO:0000313" key="4">
    <source>
        <dbReference type="EMBL" id="MEN3540265.1"/>
    </source>
</evidence>
<dbReference type="InterPro" id="IPR000792">
    <property type="entry name" value="Tscrpt_reg_LuxR_C"/>
</dbReference>
<dbReference type="PANTHER" id="PTHR16305">
    <property type="entry name" value="TESTICULAR SOLUBLE ADENYLYL CYCLASE"/>
    <property type="match status" value="1"/>
</dbReference>
<dbReference type="Pfam" id="PF13191">
    <property type="entry name" value="AAA_16"/>
    <property type="match status" value="1"/>
</dbReference>
<reference evidence="4 5" key="1">
    <citation type="submission" date="2024-05" db="EMBL/GenBank/DDBJ databases">
        <title>Microbispora sp.ZYX-F-249.</title>
        <authorList>
            <person name="Xie H."/>
        </authorList>
    </citation>
    <scope>NUCLEOTIDE SEQUENCE [LARGE SCALE GENOMIC DNA]</scope>
    <source>
        <strain evidence="4 5">ZYX-F-249</strain>
    </source>
</reference>
<proteinExistence type="predicted"/>
<feature type="domain" description="HTH luxR-type" evidence="3">
    <location>
        <begin position="841"/>
        <end position="906"/>
    </location>
</feature>
<keyword evidence="5" id="KW-1185">Reference proteome</keyword>
<dbReference type="Pfam" id="PF00196">
    <property type="entry name" value="GerE"/>
    <property type="match status" value="1"/>
</dbReference>
<evidence type="ECO:0000259" key="3">
    <source>
        <dbReference type="PROSITE" id="PS50043"/>
    </source>
</evidence>
<organism evidence="4 5">
    <name type="scientific">Microbispora maris</name>
    <dbReference type="NCBI Taxonomy" id="3144104"/>
    <lineage>
        <taxon>Bacteria</taxon>
        <taxon>Bacillati</taxon>
        <taxon>Actinomycetota</taxon>
        <taxon>Actinomycetes</taxon>
        <taxon>Streptosporangiales</taxon>
        <taxon>Streptosporangiaceae</taxon>
        <taxon>Microbispora</taxon>
    </lineage>
</organism>
<dbReference type="PANTHER" id="PTHR16305:SF35">
    <property type="entry name" value="TRANSCRIPTIONAL ACTIVATOR DOMAIN"/>
    <property type="match status" value="1"/>
</dbReference>
<dbReference type="PROSITE" id="PS50043">
    <property type="entry name" value="HTH_LUXR_2"/>
    <property type="match status" value="1"/>
</dbReference>
<dbReference type="SMART" id="SM00421">
    <property type="entry name" value="HTH_LUXR"/>
    <property type="match status" value="1"/>
</dbReference>
<dbReference type="InterPro" id="IPR027417">
    <property type="entry name" value="P-loop_NTPase"/>
</dbReference>
<name>A0ABV0AYB0_9ACTN</name>
<dbReference type="InterPro" id="IPR036388">
    <property type="entry name" value="WH-like_DNA-bd_sf"/>
</dbReference>